<comment type="subcellular location">
    <subcellularLocation>
        <location evidence="1">Membrane</location>
        <topology evidence="1">Multi-pass membrane protein</topology>
    </subcellularLocation>
</comment>
<feature type="transmembrane region" description="Helical" evidence="10">
    <location>
        <begin position="498"/>
        <end position="522"/>
    </location>
</feature>
<dbReference type="InterPro" id="IPR015449">
    <property type="entry name" value="K_chnl_Ca-activ_SK"/>
</dbReference>
<dbReference type="Proteomes" id="UP001165740">
    <property type="component" value="Chromosome 1"/>
</dbReference>
<keyword evidence="5 10" id="KW-1133">Transmembrane helix</keyword>
<evidence type="ECO:0000256" key="5">
    <source>
        <dbReference type="ARBA" id="ARBA00022989"/>
    </source>
</evidence>
<dbReference type="AlphaFoldDB" id="A0A9W2ZGG1"/>
<evidence type="ECO:0000313" key="13">
    <source>
        <dbReference type="RefSeq" id="XP_055874139.1"/>
    </source>
</evidence>
<protein>
    <submittedName>
        <fullName evidence="13">Small conductance calcium-activated potassium channel protein-like isoform X1</fullName>
    </submittedName>
</protein>
<feature type="domain" description="Calmodulin-binding" evidence="11">
    <location>
        <begin position="756"/>
        <end position="832"/>
    </location>
</feature>
<evidence type="ECO:0000256" key="4">
    <source>
        <dbReference type="ARBA" id="ARBA00022860"/>
    </source>
</evidence>
<dbReference type="PANTHER" id="PTHR10153">
    <property type="entry name" value="SMALL CONDUCTANCE CALCIUM-ACTIVATED POTASSIUM CHANNEL"/>
    <property type="match status" value="1"/>
</dbReference>
<dbReference type="Gene3D" id="1.10.287.70">
    <property type="match status" value="2"/>
</dbReference>
<name>A0A9W2ZGG1_BIOGL</name>
<keyword evidence="4" id="KW-0112">Calmodulin-binding</keyword>
<keyword evidence="8" id="KW-0407">Ion channel</keyword>
<feature type="transmembrane region" description="Helical" evidence="10">
    <location>
        <begin position="467"/>
        <end position="486"/>
    </location>
</feature>
<dbReference type="Pfam" id="PF07885">
    <property type="entry name" value="Ion_trans_2"/>
    <property type="match status" value="1"/>
</dbReference>
<dbReference type="OrthoDB" id="73653at2759"/>
<sequence length="976" mass="109009">MSVLFGEQAGLRQRVDSTEQLLGEGSGAHSEDRGAPHGTDNKAAELSAECERRNPCSSAPHSDSPTDGKEPPAAPEASRHRPVYRTCKYSPFISQAGTAEFVHSHYGDNNANIRTVDLDFVGSTVNNNNNRLSVSVDHSDFSLDLHARSEIPAVPYHDMDARETRIPEVSVPFSPVTYLTDLNNLEPLTSDVEQAECLDHSSTVVVSSAQEGPAGRNIYINNNTKNKGNGVLEVNDGRVNKGYTSPDIELHSYAFQSEHTPGSASDKFQPPRLKVALSDSDPQQRSPMFQATPQQAANTLGKWKLRNMGPSYELASTSTEPAPTFNVVSKSELNLRAPNCTRSGGRSPYFYNQRDKARANSEEEGGRAYSDDGGKHNTHTLSDIGADYMRINGAIGSFKQLQKPTSMQSLPTSSKLSYTEEAGFALVSGSDFQKYTDERLQHKVRQKPSVGYRLGKRRALYQKRKKISDYCLVFGMFGIAVMVLETELTMAHVYDKSAFYSIALKSLISISTIILLGLILAYHALEIQQDAAEILQDDDNLFAIDNCVEDWRIAISWRRALQLLVEFFICAIHPIPGDVTFTWSGTLAESGKRFDSEVSIDVILSVPMFLRLYLICRVMLLHSKLFTDASSRSIGALNRIHFDTKFVLKTLMTICPGTVLLVFMLSLWIIAGWLVRACERHHEDEHANILNSMWMIAITFLSIGYGDIVPNTYCGRGIAISVGVMGSGCTALVVAVIARKLELSRAEKHVHYFMMDTQLTKRLKNAAANVLRETWLIYRYTKLVKKVNVSKVRSHQRKFLQAIHSLRRVKMDQRKLTENQSTLVDMAKNMGHAGILPTPSVYISIPHVVYHQTQSNIQELVVEMHSNQTAMEKRVSKIEEKLAQLQLNLDTLPELIARSITQVSAQQRQDADIRSIAPRPLSDFAGLRRSTNPRQRRPFQQQFSLREMPIYDRGNNQDKDDSPGPAFQVSEYESVA</sequence>
<dbReference type="SMART" id="SM01053">
    <property type="entry name" value="CaMBD"/>
    <property type="match status" value="1"/>
</dbReference>
<dbReference type="InterPro" id="IPR036122">
    <property type="entry name" value="CaM-bd_dom_sf"/>
</dbReference>
<keyword evidence="7 10" id="KW-0472">Membrane</keyword>
<evidence type="ECO:0000259" key="11">
    <source>
        <dbReference type="SMART" id="SM01053"/>
    </source>
</evidence>
<feature type="transmembrane region" description="Helical" evidence="10">
    <location>
        <begin position="687"/>
        <end position="706"/>
    </location>
</feature>
<feature type="region of interest" description="Disordered" evidence="9">
    <location>
        <begin position="922"/>
        <end position="976"/>
    </location>
</feature>
<keyword evidence="2" id="KW-0813">Transport</keyword>
<dbReference type="Pfam" id="PF02888">
    <property type="entry name" value="CaMBD"/>
    <property type="match status" value="1"/>
</dbReference>
<feature type="compositionally biased region" description="Basic and acidic residues" evidence="9">
    <location>
        <begin position="357"/>
        <end position="375"/>
    </location>
</feature>
<dbReference type="RefSeq" id="XP_055874139.1">
    <property type="nucleotide sequence ID" value="XM_056018164.1"/>
</dbReference>
<keyword evidence="12" id="KW-1185">Reference proteome</keyword>
<dbReference type="GeneID" id="106074407"/>
<dbReference type="GO" id="GO:0016020">
    <property type="term" value="C:membrane"/>
    <property type="evidence" value="ECO:0007669"/>
    <property type="project" value="UniProtKB-SubCell"/>
</dbReference>
<dbReference type="SUPFAM" id="SSF81324">
    <property type="entry name" value="Voltage-gated potassium channels"/>
    <property type="match status" value="1"/>
</dbReference>
<dbReference type="InterPro" id="IPR013099">
    <property type="entry name" value="K_chnl_dom"/>
</dbReference>
<dbReference type="SUPFAM" id="SSF81327">
    <property type="entry name" value="Small-conductance potassium channel"/>
    <property type="match status" value="1"/>
</dbReference>
<dbReference type="FunFam" id="1.10.287.70:FF:000027">
    <property type="entry name" value="Small conductance calcium-activated potassium channel, isoform O"/>
    <property type="match status" value="1"/>
</dbReference>
<evidence type="ECO:0000256" key="3">
    <source>
        <dbReference type="ARBA" id="ARBA00022692"/>
    </source>
</evidence>
<feature type="compositionally biased region" description="Basic and acidic residues" evidence="9">
    <location>
        <begin position="29"/>
        <end position="54"/>
    </location>
</feature>
<evidence type="ECO:0000256" key="6">
    <source>
        <dbReference type="ARBA" id="ARBA00023065"/>
    </source>
</evidence>
<feature type="transmembrane region" description="Helical" evidence="10">
    <location>
        <begin position="602"/>
        <end position="620"/>
    </location>
</feature>
<evidence type="ECO:0000256" key="10">
    <source>
        <dbReference type="SAM" id="Phobius"/>
    </source>
</evidence>
<evidence type="ECO:0000256" key="1">
    <source>
        <dbReference type="ARBA" id="ARBA00004141"/>
    </source>
</evidence>
<accession>A0A9W2ZGG1</accession>
<gene>
    <name evidence="13" type="primary">LOC106074407</name>
</gene>
<reference evidence="13" key="1">
    <citation type="submission" date="2025-08" db="UniProtKB">
        <authorList>
            <consortium name="RefSeq"/>
        </authorList>
    </citation>
    <scope>IDENTIFICATION</scope>
</reference>
<proteinExistence type="predicted"/>
<evidence type="ECO:0000313" key="12">
    <source>
        <dbReference type="Proteomes" id="UP001165740"/>
    </source>
</evidence>
<keyword evidence="3 10" id="KW-0812">Transmembrane</keyword>
<dbReference type="OMA" id="HEATYSP"/>
<evidence type="ECO:0000256" key="9">
    <source>
        <dbReference type="SAM" id="MobiDB-lite"/>
    </source>
</evidence>
<evidence type="ECO:0000256" key="7">
    <source>
        <dbReference type="ARBA" id="ARBA00023136"/>
    </source>
</evidence>
<feature type="transmembrane region" description="Helical" evidence="10">
    <location>
        <begin position="651"/>
        <end position="675"/>
    </location>
</feature>
<organism evidence="12 13">
    <name type="scientific">Biomphalaria glabrata</name>
    <name type="common">Bloodfluke planorb</name>
    <name type="synonym">Freshwater snail</name>
    <dbReference type="NCBI Taxonomy" id="6526"/>
    <lineage>
        <taxon>Eukaryota</taxon>
        <taxon>Metazoa</taxon>
        <taxon>Spiralia</taxon>
        <taxon>Lophotrochozoa</taxon>
        <taxon>Mollusca</taxon>
        <taxon>Gastropoda</taxon>
        <taxon>Heterobranchia</taxon>
        <taxon>Euthyneura</taxon>
        <taxon>Panpulmonata</taxon>
        <taxon>Hygrophila</taxon>
        <taxon>Lymnaeoidea</taxon>
        <taxon>Planorbidae</taxon>
        <taxon>Biomphalaria</taxon>
    </lineage>
</organism>
<evidence type="ECO:0000256" key="2">
    <source>
        <dbReference type="ARBA" id="ARBA00022448"/>
    </source>
</evidence>
<dbReference type="GO" id="GO:0005516">
    <property type="term" value="F:calmodulin binding"/>
    <property type="evidence" value="ECO:0007669"/>
    <property type="project" value="UniProtKB-KW"/>
</dbReference>
<dbReference type="InterPro" id="IPR004178">
    <property type="entry name" value="CaM-bd_dom"/>
</dbReference>
<dbReference type="GO" id="GO:0016286">
    <property type="term" value="F:small conductance calcium-activated potassium channel activity"/>
    <property type="evidence" value="ECO:0007669"/>
    <property type="project" value="InterPro"/>
</dbReference>
<feature type="region of interest" description="Disordered" evidence="9">
    <location>
        <begin position="357"/>
        <end position="377"/>
    </location>
</feature>
<dbReference type="FunFam" id="1.10.287.70:FF:000022">
    <property type="entry name" value="Small conductance calcium-activated potassium channel, isoform O"/>
    <property type="match status" value="1"/>
</dbReference>
<evidence type="ECO:0000256" key="8">
    <source>
        <dbReference type="ARBA" id="ARBA00023303"/>
    </source>
</evidence>
<dbReference type="Pfam" id="PF03530">
    <property type="entry name" value="SK_channel"/>
    <property type="match status" value="1"/>
</dbReference>
<feature type="transmembrane region" description="Helical" evidence="10">
    <location>
        <begin position="718"/>
        <end position="738"/>
    </location>
</feature>
<keyword evidence="6" id="KW-0406">Ion transport</keyword>
<feature type="region of interest" description="Disordered" evidence="9">
    <location>
        <begin position="1"/>
        <end position="81"/>
    </location>
</feature>